<organism evidence="2 3">
    <name type="scientific">Cryomyces antarcticus</name>
    <dbReference type="NCBI Taxonomy" id="329879"/>
    <lineage>
        <taxon>Eukaryota</taxon>
        <taxon>Fungi</taxon>
        <taxon>Dikarya</taxon>
        <taxon>Ascomycota</taxon>
        <taxon>Pezizomycotina</taxon>
        <taxon>Dothideomycetes</taxon>
        <taxon>Dothideomycetes incertae sedis</taxon>
        <taxon>Cryomyces</taxon>
    </lineage>
</organism>
<accession>A0ABR0LU66</accession>
<evidence type="ECO:0000256" key="1">
    <source>
        <dbReference type="SAM" id="MobiDB-lite"/>
    </source>
</evidence>
<name>A0ABR0LU66_9PEZI</name>
<evidence type="ECO:0000313" key="2">
    <source>
        <dbReference type="EMBL" id="KAK5242102.1"/>
    </source>
</evidence>
<proteinExistence type="predicted"/>
<gene>
    <name evidence="2" type="primary">ORC2_2</name>
    <name evidence="2" type="ORF">LTR16_008772</name>
</gene>
<evidence type="ECO:0000313" key="3">
    <source>
        <dbReference type="Proteomes" id="UP001357485"/>
    </source>
</evidence>
<reference evidence="2 3" key="1">
    <citation type="submission" date="2023-08" db="EMBL/GenBank/DDBJ databases">
        <title>Black Yeasts Isolated from many extreme environments.</title>
        <authorList>
            <person name="Coleine C."/>
            <person name="Stajich J.E."/>
            <person name="Selbmann L."/>
        </authorList>
    </citation>
    <scope>NUCLEOTIDE SEQUENCE [LARGE SCALE GENOMIC DNA]</scope>
    <source>
        <strain evidence="2 3">CCFEE 536</strain>
    </source>
</reference>
<dbReference type="Proteomes" id="UP001357485">
    <property type="component" value="Unassembled WGS sequence"/>
</dbReference>
<feature type="region of interest" description="Disordered" evidence="1">
    <location>
        <begin position="1"/>
        <end position="25"/>
    </location>
</feature>
<dbReference type="EMBL" id="JAVRRA010010358">
    <property type="protein sequence ID" value="KAK5242102.1"/>
    <property type="molecule type" value="Genomic_DNA"/>
</dbReference>
<keyword evidence="3" id="KW-1185">Reference proteome</keyword>
<feature type="non-terminal residue" evidence="2">
    <location>
        <position position="113"/>
    </location>
</feature>
<protein>
    <submittedName>
        <fullName evidence="2">Origin recognition complex subunit 2</fullName>
    </submittedName>
</protein>
<comment type="caution">
    <text evidence="2">The sequence shown here is derived from an EMBL/GenBank/DDBJ whole genome shotgun (WGS) entry which is preliminary data.</text>
</comment>
<sequence>MKRSRLDDTPDELATTPKKARTDDYGFDDEIAAAQSAQATPSKRQTRSILKDTPERANGATSVAVNGIANGLTNGVLNRLAKGDETPRSQRKVLFSTPTHTREEDKTNGTPTI</sequence>
<feature type="region of interest" description="Disordered" evidence="1">
    <location>
        <begin position="83"/>
        <end position="113"/>
    </location>
</feature>